<comment type="caution">
    <text evidence="2">The sequence shown here is derived from an EMBL/GenBank/DDBJ whole genome shotgun (WGS) entry which is preliminary data.</text>
</comment>
<name>A0A7I9VHB3_9BACT</name>
<dbReference type="Proteomes" id="UP000503640">
    <property type="component" value="Unassembled WGS sequence"/>
</dbReference>
<reference evidence="3" key="1">
    <citation type="journal article" date="2020" name="Appl. Environ. Microbiol.">
        <title>Diazotrophic Anaeromyxobacter Isolates from Soils.</title>
        <authorList>
            <person name="Masuda Y."/>
            <person name="Yamanaka H."/>
            <person name="Xu Z.X."/>
            <person name="Shiratori Y."/>
            <person name="Aono T."/>
            <person name="Amachi S."/>
            <person name="Senoo K."/>
            <person name="Itoh H."/>
        </authorList>
    </citation>
    <scope>NUCLEOTIDE SEQUENCE [LARGE SCALE GENOMIC DNA]</scope>
    <source>
        <strain evidence="3">R267</strain>
    </source>
</reference>
<evidence type="ECO:0000313" key="3">
    <source>
        <dbReference type="Proteomes" id="UP000503640"/>
    </source>
</evidence>
<sequence>MTTLALYAASALLRATVPTDPQYGPEATGAPGQDPGAAAVAPGGEEASPMTWERGDATDPAPARVQARRPRPADGAATARALAAPPESAGAESIDPLLFQQRTWTGP</sequence>
<dbReference type="RefSeq" id="WP_176062589.1">
    <property type="nucleotide sequence ID" value="NZ_BJTG01000001.1"/>
</dbReference>
<dbReference type="AlphaFoldDB" id="A0A7I9VHB3"/>
<keyword evidence="3" id="KW-1185">Reference proteome</keyword>
<proteinExistence type="predicted"/>
<feature type="region of interest" description="Disordered" evidence="1">
    <location>
        <begin position="18"/>
        <end position="107"/>
    </location>
</feature>
<organism evidence="2 3">
    <name type="scientific">Anaeromyxobacter diazotrophicus</name>
    <dbReference type="NCBI Taxonomy" id="2590199"/>
    <lineage>
        <taxon>Bacteria</taxon>
        <taxon>Pseudomonadati</taxon>
        <taxon>Myxococcota</taxon>
        <taxon>Myxococcia</taxon>
        <taxon>Myxococcales</taxon>
        <taxon>Cystobacterineae</taxon>
        <taxon>Anaeromyxobacteraceae</taxon>
        <taxon>Anaeromyxobacter</taxon>
    </lineage>
</organism>
<evidence type="ECO:0000256" key="1">
    <source>
        <dbReference type="SAM" id="MobiDB-lite"/>
    </source>
</evidence>
<feature type="compositionally biased region" description="Low complexity" evidence="1">
    <location>
        <begin position="73"/>
        <end position="91"/>
    </location>
</feature>
<feature type="compositionally biased region" description="Low complexity" evidence="1">
    <location>
        <begin position="27"/>
        <end position="49"/>
    </location>
</feature>
<dbReference type="EMBL" id="BJTG01000001">
    <property type="protein sequence ID" value="GEJ55774.1"/>
    <property type="molecule type" value="Genomic_DNA"/>
</dbReference>
<evidence type="ECO:0000313" key="2">
    <source>
        <dbReference type="EMBL" id="GEJ55774.1"/>
    </source>
</evidence>
<protein>
    <submittedName>
        <fullName evidence="2">Uncharacterized protein</fullName>
    </submittedName>
</protein>
<accession>A0A7I9VHB3</accession>
<gene>
    <name evidence="2" type="ORF">AMYX_05150</name>
</gene>